<dbReference type="Proteomes" id="UP001057402">
    <property type="component" value="Chromosome 3"/>
</dbReference>
<dbReference type="EMBL" id="CM042882">
    <property type="protein sequence ID" value="KAI4383840.1"/>
    <property type="molecule type" value="Genomic_DNA"/>
</dbReference>
<organism evidence="1 2">
    <name type="scientific">Melastoma candidum</name>
    <dbReference type="NCBI Taxonomy" id="119954"/>
    <lineage>
        <taxon>Eukaryota</taxon>
        <taxon>Viridiplantae</taxon>
        <taxon>Streptophyta</taxon>
        <taxon>Embryophyta</taxon>
        <taxon>Tracheophyta</taxon>
        <taxon>Spermatophyta</taxon>
        <taxon>Magnoliopsida</taxon>
        <taxon>eudicotyledons</taxon>
        <taxon>Gunneridae</taxon>
        <taxon>Pentapetalae</taxon>
        <taxon>rosids</taxon>
        <taxon>malvids</taxon>
        <taxon>Myrtales</taxon>
        <taxon>Melastomataceae</taxon>
        <taxon>Melastomatoideae</taxon>
        <taxon>Melastomateae</taxon>
        <taxon>Melastoma</taxon>
    </lineage>
</organism>
<sequence length="262" mass="30163">MKITRKMVQKEETRKGPWTEQEDFQLICFVQRFGDRRWDFIAKVSGLNRSGKSCRLRWVNYLHPGLKREKMTSQEEKVVIELHKKWGNRWSRIARRLPGRTDNEIKNYWRTYTRKQAQERKRSVSALSPSSKDGSSPSSTITTESGTSLESGKGSFFDTGGNPAPQVMEKTNDQEEQSEKAYSMDAIWDEIAFTESGTITPIYDGLSERCYDFACPLVASPTLQYMDSLWQVGEEESKLLFPMSDQLFPCNEIAGVYTADYL</sequence>
<evidence type="ECO:0000313" key="1">
    <source>
        <dbReference type="EMBL" id="KAI4383840.1"/>
    </source>
</evidence>
<gene>
    <name evidence="1" type="ORF">MLD38_009635</name>
</gene>
<reference evidence="2" key="1">
    <citation type="journal article" date="2023" name="Front. Plant Sci.">
        <title>Chromosomal-level genome assembly of Melastoma candidum provides insights into trichome evolution.</title>
        <authorList>
            <person name="Zhong Y."/>
            <person name="Wu W."/>
            <person name="Sun C."/>
            <person name="Zou P."/>
            <person name="Liu Y."/>
            <person name="Dai S."/>
            <person name="Zhou R."/>
        </authorList>
    </citation>
    <scope>NUCLEOTIDE SEQUENCE [LARGE SCALE GENOMIC DNA]</scope>
</reference>
<comment type="caution">
    <text evidence="1">The sequence shown here is derived from an EMBL/GenBank/DDBJ whole genome shotgun (WGS) entry which is preliminary data.</text>
</comment>
<keyword evidence="2" id="KW-1185">Reference proteome</keyword>
<name>A0ACB9RYR0_9MYRT</name>
<proteinExistence type="predicted"/>
<accession>A0ACB9RYR0</accession>
<protein>
    <submittedName>
        <fullName evidence="1">Uncharacterized protein</fullName>
    </submittedName>
</protein>
<evidence type="ECO:0000313" key="2">
    <source>
        <dbReference type="Proteomes" id="UP001057402"/>
    </source>
</evidence>